<keyword evidence="2 8" id="KW-0548">Nucleotidyltransferase</keyword>
<dbReference type="InterPro" id="IPR002934">
    <property type="entry name" value="Polymerase_NTP_transf_dom"/>
</dbReference>
<comment type="catalytic activity">
    <reaction evidence="7">
        <text>guanosine 3',5'-bis(diphosphate) + H2O = GDP + diphosphate + H(+)</text>
        <dbReference type="Rhea" id="RHEA:14253"/>
        <dbReference type="ChEBI" id="CHEBI:15377"/>
        <dbReference type="ChEBI" id="CHEBI:15378"/>
        <dbReference type="ChEBI" id="CHEBI:33019"/>
        <dbReference type="ChEBI" id="CHEBI:58189"/>
        <dbReference type="ChEBI" id="CHEBI:77828"/>
        <dbReference type="EC" id="3.1.7.2"/>
    </reaction>
</comment>
<dbReference type="EC" id="3.1.4.-" evidence="8"/>
<dbReference type="GO" id="GO:0006808">
    <property type="term" value="P:regulation of nitrogen utilization"/>
    <property type="evidence" value="ECO:0007669"/>
    <property type="project" value="UniProtKB-UniRule"/>
</dbReference>
<dbReference type="EMBL" id="JBBDHC010000003">
    <property type="protein sequence ID" value="MEJ1248757.1"/>
    <property type="molecule type" value="Genomic_DNA"/>
</dbReference>
<dbReference type="InterPro" id="IPR013546">
    <property type="entry name" value="PII_UdlTrfase/GS_AdlTrfase"/>
</dbReference>
<proteinExistence type="inferred from homology"/>
<dbReference type="CDD" id="cd04900">
    <property type="entry name" value="ACT_UUR-like_1"/>
    <property type="match status" value="1"/>
</dbReference>
<comment type="catalytic activity">
    <reaction evidence="8">
        <text>[protein-PII]-uridylyl-L-tyrosine + H2O = [protein-PII]-L-tyrosine + UMP + H(+)</text>
        <dbReference type="Rhea" id="RHEA:48600"/>
        <dbReference type="Rhea" id="RHEA-COMP:12147"/>
        <dbReference type="Rhea" id="RHEA-COMP:12148"/>
        <dbReference type="ChEBI" id="CHEBI:15377"/>
        <dbReference type="ChEBI" id="CHEBI:15378"/>
        <dbReference type="ChEBI" id="CHEBI:46858"/>
        <dbReference type="ChEBI" id="CHEBI:57865"/>
        <dbReference type="ChEBI" id="CHEBI:90602"/>
    </reaction>
</comment>
<evidence type="ECO:0000259" key="9">
    <source>
        <dbReference type="PROSITE" id="PS51671"/>
    </source>
</evidence>
<evidence type="ECO:0000256" key="5">
    <source>
        <dbReference type="ARBA" id="ARBA00022842"/>
    </source>
</evidence>
<gene>
    <name evidence="8 11" type="primary">glnD</name>
    <name evidence="11" type="ORF">WB794_03575</name>
</gene>
<sequence>MSAPEPELPDDGDAGAWRQAARRALEDGARRLAEAFDREEDVDRLLARRAKTVDRIVVSAWTRGFAGAPGLALVATGGYGRGELFPYSDVDLLVLAEAESQRDQREAIERWFALLWDIGLAPGHAVRSVAQCAEAARADVTVATSILEARPLVGDSAALTRLLVAMRAPDLWPAESFLEAKRAEWRGRHARFNDTAYNLEPNIKDGPGGLRDIHALGWLAKRLFGVRGLEDLVPLGVLGADEFRVLDTHRRALSRLRYGLHLVSGRREERLLFDYQKILASRLGLHDEHSENLAVEQMMQGFFRSAALVTRLGDRLLQRFDESLRETEAPVGIDADFVRIGQSLALRDAALLQRRPITILRLFRVWQRYPELATLHSATARALGESLECIDDAFRASEEVRALFLGLVRDRHAVPTLERMARLGVLGRYLPAFGRVTGRMQYDLFHAYTVDEHTLAVLRNIEGFSRPESIERFALGHELWQQLRKPELLVLAGLFHDIAKGRGGDHSELGEADARAFCEAHGLSSSDTDLVAWLVRQHLIMSTTAQRKDISDPDVVAAFAREVGERERLDYLYLLTVADIAGTSPKLWNTWKDRLMADLHAATRFALRRGLAQRAHIAERVAEVREAARSRLLDEGLDEAAIDALWADFPDDSFLRYRPEQIAWQAHGIVEAGRGGLPVVLVRPHARAGALEVFVYSPDRDGLFASAAATLDRLGLSIVDARIVTSLGGMTLDTFQVLETDAAFEGMAAPQRAAAVARTLRESLRVPGPGRPPARRALPRRLRHFRVPVQIEFSETGGRTQLTLVCNDRSGLLAQVAAILHAHRIRVHDARIATFGERVEDFFELSDAGNRPLGAAQCAALDAALRECVELA</sequence>
<dbReference type="GO" id="GO:0008773">
    <property type="term" value="F:[protein-PII] uridylyltransferase activity"/>
    <property type="evidence" value="ECO:0007669"/>
    <property type="project" value="UniProtKB-UniRule"/>
</dbReference>
<evidence type="ECO:0000256" key="6">
    <source>
        <dbReference type="ARBA" id="ARBA00023268"/>
    </source>
</evidence>
<dbReference type="SMART" id="SM00471">
    <property type="entry name" value="HDc"/>
    <property type="match status" value="1"/>
</dbReference>
<evidence type="ECO:0000313" key="12">
    <source>
        <dbReference type="Proteomes" id="UP001364472"/>
    </source>
</evidence>
<comment type="activity regulation">
    <text evidence="8">Uridylyltransferase (UTase) activity is inhibited by glutamine, while glutamine activates uridylyl-removing (UR) activity.</text>
</comment>
<keyword evidence="4 8" id="KW-0378">Hydrolase</keyword>
<evidence type="ECO:0000256" key="7">
    <source>
        <dbReference type="ARBA" id="ARBA00047968"/>
    </source>
</evidence>
<evidence type="ECO:0000256" key="3">
    <source>
        <dbReference type="ARBA" id="ARBA00022737"/>
    </source>
</evidence>
<organism evidence="11 12">
    <name type="scientific">Denitratimonas tolerans</name>
    <dbReference type="NCBI Taxonomy" id="1338420"/>
    <lineage>
        <taxon>Bacteria</taxon>
        <taxon>Pseudomonadati</taxon>
        <taxon>Pseudomonadota</taxon>
        <taxon>Gammaproteobacteria</taxon>
        <taxon>Lysobacterales</taxon>
        <taxon>Lysobacteraceae</taxon>
        <taxon>Denitratimonas</taxon>
    </lineage>
</organism>
<feature type="domain" description="HD" evidence="10">
    <location>
        <begin position="450"/>
        <end position="572"/>
    </location>
</feature>
<dbReference type="Gene3D" id="1.10.3090.10">
    <property type="entry name" value="cca-adding enzyme, domain 2"/>
    <property type="match status" value="1"/>
</dbReference>
<accession>A0AAW9QVY8</accession>
<evidence type="ECO:0000256" key="4">
    <source>
        <dbReference type="ARBA" id="ARBA00022801"/>
    </source>
</evidence>
<dbReference type="NCBIfam" id="TIGR01693">
    <property type="entry name" value="UTase_glnD"/>
    <property type="match status" value="1"/>
</dbReference>
<dbReference type="EC" id="2.7.7.59" evidence="8"/>
<keyword evidence="1 8" id="KW-0808">Transferase</keyword>
<dbReference type="InterPro" id="IPR006674">
    <property type="entry name" value="HD_domain"/>
</dbReference>
<dbReference type="CDD" id="cd00077">
    <property type="entry name" value="HDc"/>
    <property type="match status" value="1"/>
</dbReference>
<dbReference type="Gene3D" id="3.30.70.260">
    <property type="match status" value="1"/>
</dbReference>
<evidence type="ECO:0000313" key="11">
    <source>
        <dbReference type="EMBL" id="MEJ1248757.1"/>
    </source>
</evidence>
<feature type="domain" description="ACT" evidence="9">
    <location>
        <begin position="692"/>
        <end position="774"/>
    </location>
</feature>
<comment type="function">
    <text evidence="8">Modifies, by uridylylation and deuridylylation, the PII regulatory proteins (GlnB and homologs), in response to the nitrogen status of the cell that GlnD senses through the glutamine level. Under low glutamine levels, catalyzes the conversion of the PII proteins and UTP to PII-UMP and PPi, while under higher glutamine levels, GlnD hydrolyzes PII-UMP to PII and UMP (deuridylylation). Thus, controls uridylylation state and activity of the PII proteins, and plays an important role in the regulation of nitrogen metabolism.</text>
</comment>
<dbReference type="SUPFAM" id="SSF81301">
    <property type="entry name" value="Nucleotidyltransferase"/>
    <property type="match status" value="1"/>
</dbReference>
<dbReference type="GO" id="GO:0008081">
    <property type="term" value="F:phosphoric diester hydrolase activity"/>
    <property type="evidence" value="ECO:0007669"/>
    <property type="project" value="UniProtKB-UniRule"/>
</dbReference>
<feature type="region of interest" description="Uridylyl-removing" evidence="8">
    <location>
        <begin position="333"/>
        <end position="691"/>
    </location>
</feature>
<dbReference type="CDD" id="cd04899">
    <property type="entry name" value="ACT_ACR-UUR-like_2"/>
    <property type="match status" value="1"/>
</dbReference>
<dbReference type="PROSITE" id="PS51671">
    <property type="entry name" value="ACT"/>
    <property type="match status" value="2"/>
</dbReference>
<dbReference type="Pfam" id="PF08335">
    <property type="entry name" value="GlnD_UR_UTase"/>
    <property type="match status" value="1"/>
</dbReference>
<comment type="caution">
    <text evidence="11">The sequence shown here is derived from an EMBL/GenBank/DDBJ whole genome shotgun (WGS) entry which is preliminary data.</text>
</comment>
<dbReference type="InterPro" id="IPR010043">
    <property type="entry name" value="UTase/UR"/>
</dbReference>
<dbReference type="SUPFAM" id="SSF81593">
    <property type="entry name" value="Nucleotidyltransferase substrate binding subunit/domain"/>
    <property type="match status" value="1"/>
</dbReference>
<dbReference type="PANTHER" id="PTHR47320">
    <property type="entry name" value="BIFUNCTIONAL URIDYLYLTRANSFERASE/URIDYLYL-REMOVING ENZYME"/>
    <property type="match status" value="1"/>
</dbReference>
<comment type="domain">
    <text evidence="8">Has four distinct domains: an N-terminal nucleotidyltransferase (NT) domain responsible for UTase activity, a central HD domain that encodes UR activity, and two C-terminal ACT domains that seem to have a role in glutamine sensing.</text>
</comment>
<dbReference type="CDD" id="cd05401">
    <property type="entry name" value="NT_GlnE_GlnD_like"/>
    <property type="match status" value="1"/>
</dbReference>
<dbReference type="SUPFAM" id="SSF109604">
    <property type="entry name" value="HD-domain/PDEase-like"/>
    <property type="match status" value="1"/>
</dbReference>
<dbReference type="RefSeq" id="WP_337334470.1">
    <property type="nucleotide sequence ID" value="NZ_JBBDHC010000003.1"/>
</dbReference>
<reference evidence="11 12" key="1">
    <citation type="journal article" date="2016" name="Antonie Van Leeuwenhoek">
        <title>Denitratimonas tolerans gen. nov., sp. nov., a denitrifying bacterium isolated from a bioreactor for tannery wastewater treatment.</title>
        <authorList>
            <person name="Han S.I."/>
            <person name="Kim J.O."/>
            <person name="Lee Y.R."/>
            <person name="Ekpeghere K.I."/>
            <person name="Koh S.C."/>
            <person name="Whang K.S."/>
        </authorList>
    </citation>
    <scope>NUCLEOTIDE SEQUENCE [LARGE SCALE GENOMIC DNA]</scope>
    <source>
        <strain evidence="11 12">KACC 17565</strain>
    </source>
</reference>
<name>A0AAW9QVY8_9GAMM</name>
<keyword evidence="5 8" id="KW-0460">Magnesium</keyword>
<keyword evidence="3" id="KW-0677">Repeat</keyword>
<comment type="similarity">
    <text evidence="8">Belongs to the GlnD family.</text>
</comment>
<dbReference type="InterPro" id="IPR003607">
    <property type="entry name" value="HD/PDEase_dom"/>
</dbReference>
<dbReference type="PROSITE" id="PS51831">
    <property type="entry name" value="HD"/>
    <property type="match status" value="1"/>
</dbReference>
<dbReference type="Proteomes" id="UP001364472">
    <property type="component" value="Unassembled WGS sequence"/>
</dbReference>
<feature type="domain" description="ACT" evidence="9">
    <location>
        <begin position="801"/>
        <end position="872"/>
    </location>
</feature>
<comment type="catalytic activity">
    <reaction evidence="8">
        <text>[protein-PII]-L-tyrosine + UTP = [protein-PII]-uridylyl-L-tyrosine + diphosphate</text>
        <dbReference type="Rhea" id="RHEA:13673"/>
        <dbReference type="Rhea" id="RHEA-COMP:12147"/>
        <dbReference type="Rhea" id="RHEA-COMP:12148"/>
        <dbReference type="ChEBI" id="CHEBI:33019"/>
        <dbReference type="ChEBI" id="CHEBI:46398"/>
        <dbReference type="ChEBI" id="CHEBI:46858"/>
        <dbReference type="ChEBI" id="CHEBI:90602"/>
        <dbReference type="EC" id="2.7.7.59"/>
    </reaction>
</comment>
<evidence type="ECO:0000256" key="8">
    <source>
        <dbReference type="HAMAP-Rule" id="MF_00277"/>
    </source>
</evidence>
<dbReference type="SUPFAM" id="SSF55021">
    <property type="entry name" value="ACT-like"/>
    <property type="match status" value="2"/>
</dbReference>
<protein>
    <recommendedName>
        <fullName evidence="8">Bifunctional uridylyltransferase/uridylyl-removing enzyme</fullName>
        <shortName evidence="8">UTase/UR</shortName>
    </recommendedName>
    <alternativeName>
        <fullName evidence="8">Bifunctional [protein-PII] modification enzyme</fullName>
    </alternativeName>
    <alternativeName>
        <fullName evidence="8">Bifunctional nitrogen sensor protein</fullName>
    </alternativeName>
    <domain>
        <recommendedName>
            <fullName evidence="8">[Protein-PII] uridylyltransferase</fullName>
            <shortName evidence="8">PII uridylyltransferase</shortName>
            <shortName evidence="8">UTase</shortName>
            <ecNumber evidence="8">2.7.7.59</ecNumber>
        </recommendedName>
    </domain>
    <domain>
        <recommendedName>
            <fullName evidence="8">[Protein-PII]-UMP uridylyl-removing enzyme</fullName>
            <shortName evidence="8">UR</shortName>
            <ecNumber evidence="8">3.1.4.-</ecNumber>
        </recommendedName>
    </domain>
</protein>
<dbReference type="Pfam" id="PF01909">
    <property type="entry name" value="NTP_transf_2"/>
    <property type="match status" value="1"/>
</dbReference>
<dbReference type="AlphaFoldDB" id="A0AAW9QVY8"/>
<comment type="cofactor">
    <cofactor evidence="8">
        <name>Mg(2+)</name>
        <dbReference type="ChEBI" id="CHEBI:18420"/>
    </cofactor>
</comment>
<dbReference type="PANTHER" id="PTHR47320:SF1">
    <property type="entry name" value="BIFUNCTIONAL URIDYLYLTRANSFERASE_URIDYLYL-REMOVING ENZYME"/>
    <property type="match status" value="1"/>
</dbReference>
<evidence type="ECO:0000256" key="1">
    <source>
        <dbReference type="ARBA" id="ARBA00022679"/>
    </source>
</evidence>
<evidence type="ECO:0000259" key="10">
    <source>
        <dbReference type="PROSITE" id="PS51831"/>
    </source>
</evidence>
<dbReference type="Pfam" id="PF01966">
    <property type="entry name" value="HD"/>
    <property type="match status" value="1"/>
</dbReference>
<keyword evidence="6 8" id="KW-0511">Multifunctional enzyme</keyword>
<dbReference type="InterPro" id="IPR043519">
    <property type="entry name" value="NT_sf"/>
</dbReference>
<dbReference type="PIRSF" id="PIRSF006288">
    <property type="entry name" value="PII_uridyltransf"/>
    <property type="match status" value="1"/>
</dbReference>
<dbReference type="HAMAP" id="MF_00277">
    <property type="entry name" value="PII_uridylyl_transf"/>
    <property type="match status" value="1"/>
</dbReference>
<evidence type="ECO:0000256" key="2">
    <source>
        <dbReference type="ARBA" id="ARBA00022695"/>
    </source>
</evidence>
<keyword evidence="12" id="KW-1185">Reference proteome</keyword>
<dbReference type="GO" id="GO:0008893">
    <property type="term" value="F:guanosine-3',5'-bis(diphosphate) 3'-diphosphatase activity"/>
    <property type="evidence" value="ECO:0007669"/>
    <property type="project" value="UniProtKB-EC"/>
</dbReference>
<dbReference type="InterPro" id="IPR002912">
    <property type="entry name" value="ACT_dom"/>
</dbReference>
<feature type="region of interest" description="Uridylyltransferase" evidence="8">
    <location>
        <begin position="1"/>
        <end position="332"/>
    </location>
</feature>
<dbReference type="InterPro" id="IPR045865">
    <property type="entry name" value="ACT-like_dom_sf"/>
</dbReference>